<evidence type="ECO:0000256" key="1">
    <source>
        <dbReference type="ARBA" id="ARBA00022737"/>
    </source>
</evidence>
<dbReference type="SUPFAM" id="SSF48371">
    <property type="entry name" value="ARM repeat"/>
    <property type="match status" value="2"/>
</dbReference>
<evidence type="ECO:0000256" key="2">
    <source>
        <dbReference type="SAM" id="MobiDB-lite"/>
    </source>
</evidence>
<evidence type="ECO:0008006" key="5">
    <source>
        <dbReference type="Google" id="ProtNLM"/>
    </source>
</evidence>
<feature type="region of interest" description="Disordered" evidence="2">
    <location>
        <begin position="1"/>
        <end position="23"/>
    </location>
</feature>
<dbReference type="GO" id="GO:0030688">
    <property type="term" value="C:preribosome, small subunit precursor"/>
    <property type="evidence" value="ECO:0007669"/>
    <property type="project" value="TreeGrafter"/>
</dbReference>
<dbReference type="Proteomes" id="UP001328107">
    <property type="component" value="Unassembled WGS sequence"/>
</dbReference>
<dbReference type="Gene3D" id="1.25.10.10">
    <property type="entry name" value="Leucine-rich Repeat Variant"/>
    <property type="match status" value="2"/>
</dbReference>
<dbReference type="InterPro" id="IPR011989">
    <property type="entry name" value="ARM-like"/>
</dbReference>
<evidence type="ECO:0000313" key="4">
    <source>
        <dbReference type="Proteomes" id="UP001328107"/>
    </source>
</evidence>
<name>A0AAN5CNT2_9BILA</name>
<dbReference type="InterPro" id="IPR001313">
    <property type="entry name" value="Pumilio_RNA-bd_rpt"/>
</dbReference>
<dbReference type="GO" id="GO:0003723">
    <property type="term" value="F:RNA binding"/>
    <property type="evidence" value="ECO:0007669"/>
    <property type="project" value="InterPro"/>
</dbReference>
<gene>
    <name evidence="3" type="ORF">PMAYCL1PPCAC_17859</name>
</gene>
<proteinExistence type="predicted"/>
<keyword evidence="4" id="KW-1185">Reference proteome</keyword>
<dbReference type="Pfam" id="PF22493">
    <property type="entry name" value="PUF_NOP9"/>
    <property type="match status" value="1"/>
</dbReference>
<dbReference type="InterPro" id="IPR016024">
    <property type="entry name" value="ARM-type_fold"/>
</dbReference>
<dbReference type="EMBL" id="BTRK01000004">
    <property type="protein sequence ID" value="GMR47664.1"/>
    <property type="molecule type" value="Genomic_DNA"/>
</dbReference>
<feature type="region of interest" description="Disordered" evidence="2">
    <location>
        <begin position="583"/>
        <end position="616"/>
    </location>
</feature>
<dbReference type="GO" id="GO:0000480">
    <property type="term" value="P:endonucleolytic cleavage in 5'-ETS of tricistronic rRNA transcript (SSU-rRNA, 5.8S rRNA, LSU-rRNA)"/>
    <property type="evidence" value="ECO:0007669"/>
    <property type="project" value="TreeGrafter"/>
</dbReference>
<dbReference type="GO" id="GO:0005730">
    <property type="term" value="C:nucleolus"/>
    <property type="evidence" value="ECO:0007669"/>
    <property type="project" value="TreeGrafter"/>
</dbReference>
<dbReference type="GO" id="GO:0000056">
    <property type="term" value="P:ribosomal small subunit export from nucleus"/>
    <property type="evidence" value="ECO:0007669"/>
    <property type="project" value="TreeGrafter"/>
</dbReference>
<dbReference type="GO" id="GO:0030686">
    <property type="term" value="C:90S preribosome"/>
    <property type="evidence" value="ECO:0007669"/>
    <property type="project" value="TreeGrafter"/>
</dbReference>
<dbReference type="GO" id="GO:0000472">
    <property type="term" value="P:endonucleolytic cleavage to generate mature 5'-end of SSU-rRNA from (SSU-rRNA, 5.8S rRNA, LSU-rRNA)"/>
    <property type="evidence" value="ECO:0007669"/>
    <property type="project" value="TreeGrafter"/>
</dbReference>
<dbReference type="PANTHER" id="PTHR13102:SF0">
    <property type="entry name" value="NUCLEOLAR PROTEIN 9"/>
    <property type="match status" value="1"/>
</dbReference>
<comment type="caution">
    <text evidence="3">The sequence shown here is derived from an EMBL/GenBank/DDBJ whole genome shotgun (WGS) entry which is preliminary data.</text>
</comment>
<evidence type="ECO:0000313" key="3">
    <source>
        <dbReference type="EMBL" id="GMR47664.1"/>
    </source>
</evidence>
<dbReference type="AlphaFoldDB" id="A0AAN5CNT2"/>
<reference evidence="4" key="1">
    <citation type="submission" date="2022-10" db="EMBL/GenBank/DDBJ databases">
        <title>Genome assembly of Pristionchus species.</title>
        <authorList>
            <person name="Yoshida K."/>
            <person name="Sommer R.J."/>
        </authorList>
    </citation>
    <scope>NUCLEOTIDE SEQUENCE [LARGE SCALE GENOMIC DNA]</scope>
    <source>
        <strain evidence="4">RS5460</strain>
    </source>
</reference>
<keyword evidence="1" id="KW-0677">Repeat</keyword>
<dbReference type="InterPro" id="IPR040000">
    <property type="entry name" value="NOP9"/>
</dbReference>
<dbReference type="GO" id="GO:0000447">
    <property type="term" value="P:endonucleolytic cleavage in ITS1 to separate SSU-rRNA from 5.8S rRNA and LSU-rRNA from tricistronic rRNA transcript (SSU-rRNA, 5.8S rRNA, LSU-rRNA)"/>
    <property type="evidence" value="ECO:0007669"/>
    <property type="project" value="TreeGrafter"/>
</dbReference>
<organism evidence="3 4">
    <name type="scientific">Pristionchus mayeri</name>
    <dbReference type="NCBI Taxonomy" id="1317129"/>
    <lineage>
        <taxon>Eukaryota</taxon>
        <taxon>Metazoa</taxon>
        <taxon>Ecdysozoa</taxon>
        <taxon>Nematoda</taxon>
        <taxon>Chromadorea</taxon>
        <taxon>Rhabditida</taxon>
        <taxon>Rhabditina</taxon>
        <taxon>Diplogasteromorpha</taxon>
        <taxon>Diplogasteroidea</taxon>
        <taxon>Neodiplogasteridae</taxon>
        <taxon>Pristionchus</taxon>
    </lineage>
</organism>
<feature type="compositionally biased region" description="Basic and acidic residues" evidence="2">
    <location>
        <begin position="587"/>
        <end position="601"/>
    </location>
</feature>
<feature type="compositionally biased region" description="Basic and acidic residues" evidence="2">
    <location>
        <begin position="7"/>
        <end position="21"/>
    </location>
</feature>
<accession>A0AAN5CNT2</accession>
<dbReference type="PANTHER" id="PTHR13102">
    <property type="entry name" value="NUCLEOLAR PROTEIN 9"/>
    <property type="match status" value="1"/>
</dbReference>
<sequence>MTRKRKSEVENIGENRKREKFSSQNFEKQYGYVGGGGGGELETVLDETKNRDKTGSFPQEIVSYLKGVIEMIEGGEERNDMLMTRCVEECNGQEDRLLSYHNSCKVVEAIFGPSHLASSQFLRSISRLKERRILDLFFSGCSAHTMEALLYAMNPVDTNQDIEILHKFCDLVCDNLMEIIVDRNASFIARALLRITCGLGREASKEERGFNRNAPSVDIPQFESKEMEEELRKTRDRLVMMTTDYNLLSEIASLVADRLDNSMVSLVVQSALSGDEAVKGRAASRMVQGVIEKIDANEEAFIASLKGKNSSRVWEKVVTQCDEQSRLQLWQMAMGGSRVEGLAKDNGAFFVIQSLIKNTKGQELATDVMDDLSPLVSSFLDSNKVTIVTAMIKCVEKFDDLQSPLIKTLRRYFDANKASNKKDFFFNLLTWKSVKPGEMDVNMSTVYGSLLIQSLLGLSHCSSLQENIVSFPPSIIRELSLHKISSHVIQAVFNSPSVSDDTKNHVIKAFEKDWQSLIESPIGSFVFDSLWNSNVFDVSRKQNLMKNLVSIFSTSKSWKCTLYKCDAGLFKKDIKQWVNKWKQSGQKSEKSVKKQEKIEKKKEKKQMKKEVKSEEE</sequence>
<protein>
    <recommendedName>
        <fullName evidence="5">Nucleolar protein 9</fullName>
    </recommendedName>
</protein>